<dbReference type="InterPro" id="IPR037944">
    <property type="entry name" value="PRX5-like"/>
</dbReference>
<dbReference type="GO" id="GO:0005737">
    <property type="term" value="C:cytoplasm"/>
    <property type="evidence" value="ECO:0007669"/>
    <property type="project" value="TreeGrafter"/>
</dbReference>
<evidence type="ECO:0000256" key="4">
    <source>
        <dbReference type="ARBA" id="ARBA00023284"/>
    </source>
</evidence>
<keyword evidence="2" id="KW-0049">Antioxidant</keyword>
<dbReference type="SUPFAM" id="SSF52833">
    <property type="entry name" value="Thioredoxin-like"/>
    <property type="match status" value="1"/>
</dbReference>
<name>A0A6J6UAR0_9ZZZZ</name>
<evidence type="ECO:0000259" key="5">
    <source>
        <dbReference type="PROSITE" id="PS51352"/>
    </source>
</evidence>
<keyword evidence="1" id="KW-0575">Peroxidase</keyword>
<dbReference type="FunFam" id="3.40.30.10:FF:000020">
    <property type="entry name" value="Peroxiredoxin"/>
    <property type="match status" value="1"/>
</dbReference>
<dbReference type="InterPro" id="IPR036249">
    <property type="entry name" value="Thioredoxin-like_sf"/>
</dbReference>
<dbReference type="AlphaFoldDB" id="A0A6J6UAR0"/>
<dbReference type="InterPro" id="IPR013766">
    <property type="entry name" value="Thioredoxin_domain"/>
</dbReference>
<sequence length="167" mass="17518">MTMPMLNTIAVGDRIPAIDVRLMVDGTPTVVSAAEVLGHGQVVLFAVPGAFTTGCSTRHLPGYIARAAELSEKGVDRIACLSVNDVFVMDAWGREHGVADTFTMLADPDASFTTAVGMQIDASSFGLGLRSKRYAMVISDGVVTALLEEENGLSIVNSTAECVLAVL</sequence>
<dbReference type="GO" id="GO:0042744">
    <property type="term" value="P:hydrogen peroxide catabolic process"/>
    <property type="evidence" value="ECO:0007669"/>
    <property type="project" value="TreeGrafter"/>
</dbReference>
<dbReference type="PANTHER" id="PTHR10430:SF16">
    <property type="entry name" value="PEROXIREDOXIN-5, MITOCHONDRIAL"/>
    <property type="match status" value="1"/>
</dbReference>
<keyword evidence="3" id="KW-0560">Oxidoreductase</keyword>
<dbReference type="GO" id="GO:0008379">
    <property type="term" value="F:thioredoxin peroxidase activity"/>
    <property type="evidence" value="ECO:0007669"/>
    <property type="project" value="InterPro"/>
</dbReference>
<proteinExistence type="predicted"/>
<feature type="domain" description="Thioredoxin" evidence="5">
    <location>
        <begin position="9"/>
        <end position="167"/>
    </location>
</feature>
<dbReference type="InterPro" id="IPR013740">
    <property type="entry name" value="Redoxin"/>
</dbReference>
<organism evidence="6">
    <name type="scientific">freshwater metagenome</name>
    <dbReference type="NCBI Taxonomy" id="449393"/>
    <lineage>
        <taxon>unclassified sequences</taxon>
        <taxon>metagenomes</taxon>
        <taxon>ecological metagenomes</taxon>
    </lineage>
</organism>
<dbReference type="PROSITE" id="PS51352">
    <property type="entry name" value="THIOREDOXIN_2"/>
    <property type="match status" value="1"/>
</dbReference>
<dbReference type="CDD" id="cd03013">
    <property type="entry name" value="PRX5_like"/>
    <property type="match status" value="1"/>
</dbReference>
<evidence type="ECO:0000256" key="1">
    <source>
        <dbReference type="ARBA" id="ARBA00022559"/>
    </source>
</evidence>
<dbReference type="Pfam" id="PF08534">
    <property type="entry name" value="Redoxin"/>
    <property type="match status" value="1"/>
</dbReference>
<gene>
    <name evidence="6" type="ORF">UFOPK2810_01058</name>
</gene>
<accession>A0A6J6UAR0</accession>
<dbReference type="EMBL" id="CAEZYZ010000176">
    <property type="protein sequence ID" value="CAB4755637.1"/>
    <property type="molecule type" value="Genomic_DNA"/>
</dbReference>
<keyword evidence="4" id="KW-0676">Redox-active center</keyword>
<evidence type="ECO:0000313" key="6">
    <source>
        <dbReference type="EMBL" id="CAB4755637.1"/>
    </source>
</evidence>
<dbReference type="GO" id="GO:0045454">
    <property type="term" value="P:cell redox homeostasis"/>
    <property type="evidence" value="ECO:0007669"/>
    <property type="project" value="TreeGrafter"/>
</dbReference>
<dbReference type="Gene3D" id="3.40.30.10">
    <property type="entry name" value="Glutaredoxin"/>
    <property type="match status" value="1"/>
</dbReference>
<reference evidence="6" key="1">
    <citation type="submission" date="2020-05" db="EMBL/GenBank/DDBJ databases">
        <authorList>
            <person name="Chiriac C."/>
            <person name="Salcher M."/>
            <person name="Ghai R."/>
            <person name="Kavagutti S V."/>
        </authorList>
    </citation>
    <scope>NUCLEOTIDE SEQUENCE</scope>
</reference>
<dbReference type="GO" id="GO:0034599">
    <property type="term" value="P:cellular response to oxidative stress"/>
    <property type="evidence" value="ECO:0007669"/>
    <property type="project" value="InterPro"/>
</dbReference>
<dbReference type="PANTHER" id="PTHR10430">
    <property type="entry name" value="PEROXIREDOXIN"/>
    <property type="match status" value="1"/>
</dbReference>
<evidence type="ECO:0000256" key="3">
    <source>
        <dbReference type="ARBA" id="ARBA00023002"/>
    </source>
</evidence>
<protein>
    <submittedName>
        <fullName evidence="6">Unannotated protein</fullName>
    </submittedName>
</protein>
<evidence type="ECO:0000256" key="2">
    <source>
        <dbReference type="ARBA" id="ARBA00022862"/>
    </source>
</evidence>